<dbReference type="GO" id="GO:0043709">
    <property type="term" value="P:cell adhesion involved in single-species biofilm formation"/>
    <property type="evidence" value="ECO:0007669"/>
    <property type="project" value="TreeGrafter"/>
</dbReference>
<evidence type="ECO:0000259" key="2">
    <source>
        <dbReference type="Pfam" id="PF00419"/>
    </source>
</evidence>
<evidence type="ECO:0000256" key="1">
    <source>
        <dbReference type="SAM" id="SignalP"/>
    </source>
</evidence>
<feature type="signal peptide" evidence="1">
    <location>
        <begin position="1"/>
        <end position="22"/>
    </location>
</feature>
<protein>
    <submittedName>
        <fullName evidence="3">Long polar fimbrial protein LpfA</fullName>
    </submittedName>
</protein>
<dbReference type="Pfam" id="PF00419">
    <property type="entry name" value="Fimbrial"/>
    <property type="match status" value="1"/>
</dbReference>
<keyword evidence="1" id="KW-0732">Signal</keyword>
<proteinExistence type="predicted"/>
<dbReference type="GO" id="GO:0009289">
    <property type="term" value="C:pilus"/>
    <property type="evidence" value="ECO:0007669"/>
    <property type="project" value="InterPro"/>
</dbReference>
<evidence type="ECO:0000313" key="3">
    <source>
        <dbReference type="EMBL" id="ECW2471404.1"/>
    </source>
</evidence>
<dbReference type="AlphaFoldDB" id="A0A6H2Y899"/>
<dbReference type="EMBL" id="AAKVUB010000057">
    <property type="protein sequence ID" value="ECW2471404.1"/>
    <property type="molecule type" value="Genomic_DNA"/>
</dbReference>
<dbReference type="InterPro" id="IPR050263">
    <property type="entry name" value="Bact_Fimbrial_Adh_Pro"/>
</dbReference>
<dbReference type="InterPro" id="IPR008966">
    <property type="entry name" value="Adhesion_dom_sf"/>
</dbReference>
<dbReference type="InterPro" id="IPR000259">
    <property type="entry name" value="Adhesion_dom_fimbrial"/>
</dbReference>
<name>A0A6H2Y899_SALEB</name>
<feature type="chain" id="PRO_5026170981" evidence="1">
    <location>
        <begin position="23"/>
        <end position="203"/>
    </location>
</feature>
<reference evidence="3" key="1">
    <citation type="submission" date="2019-02" db="EMBL/GenBank/DDBJ databases">
        <authorList>
            <person name="Ashton P.M."/>
            <person name="Dallman T."/>
            <person name="Nair S."/>
            <person name="De Pinna E."/>
            <person name="Peters T."/>
            <person name="Grant K."/>
        </authorList>
    </citation>
    <scope>NUCLEOTIDE SEQUENCE [LARGE SCALE GENOMIC DNA]</scope>
    <source>
        <strain evidence="3">367309</strain>
    </source>
</reference>
<feature type="domain" description="Fimbrial-type adhesion" evidence="2">
    <location>
        <begin position="43"/>
        <end position="202"/>
    </location>
</feature>
<dbReference type="SUPFAM" id="SSF49401">
    <property type="entry name" value="Bacterial adhesins"/>
    <property type="match status" value="1"/>
</dbReference>
<dbReference type="InterPro" id="IPR036937">
    <property type="entry name" value="Adhesion_dom_fimbrial_sf"/>
</dbReference>
<dbReference type="Proteomes" id="UP000839733">
    <property type="component" value="Unassembled WGS sequence"/>
</dbReference>
<sequence>MRNKILLTMAAAGMMCSVPAFADAPSSSGDITASNSGGGIVLISGSVINAPCSIKNQNINVDLGQVPAKKLKSAGATSQPQKIQIDLTDCSFEPVNPPPQTGVNHGMLSKVDVEFTGIANTVNTTKGIIGNEATTDKAQNVEIQLLRPDQTPYDLSAGPALDTATQLSAGDNPLVFWAQMISQKGGAGTGNVSASATYKLHYY</sequence>
<dbReference type="PANTHER" id="PTHR33420:SF11">
    <property type="entry name" value="FIMBRIAL-LIKE PROTEIN"/>
    <property type="match status" value="1"/>
</dbReference>
<comment type="caution">
    <text evidence="3">The sequence shown here is derived from an EMBL/GenBank/DDBJ whole genome shotgun (WGS) entry which is preliminary data.</text>
</comment>
<dbReference type="PANTHER" id="PTHR33420">
    <property type="entry name" value="FIMBRIAL SUBUNIT ELFA-RELATED"/>
    <property type="match status" value="1"/>
</dbReference>
<dbReference type="Gene3D" id="2.60.40.1090">
    <property type="entry name" value="Fimbrial-type adhesion domain"/>
    <property type="match status" value="1"/>
</dbReference>
<organism evidence="3">
    <name type="scientific">Salmonella enterica subsp. enterica serovar Java</name>
    <dbReference type="NCBI Taxonomy" id="224729"/>
    <lineage>
        <taxon>Bacteria</taxon>
        <taxon>Pseudomonadati</taxon>
        <taxon>Pseudomonadota</taxon>
        <taxon>Gammaproteobacteria</taxon>
        <taxon>Enterobacterales</taxon>
        <taxon>Enterobacteriaceae</taxon>
        <taxon>Salmonella</taxon>
    </lineage>
</organism>
<gene>
    <name evidence="3" type="ORF">EZX71_26375</name>
</gene>
<accession>A0A6H2Y899</accession>